<dbReference type="GO" id="GO:0055085">
    <property type="term" value="P:transmembrane transport"/>
    <property type="evidence" value="ECO:0007669"/>
    <property type="project" value="InterPro"/>
</dbReference>
<keyword evidence="3" id="KW-1003">Cell membrane</keyword>
<dbReference type="OrthoDB" id="9782326at2"/>
<feature type="transmembrane region" description="Helical" evidence="7">
    <location>
        <begin position="114"/>
        <end position="134"/>
    </location>
</feature>
<name>A0A3D9ZXV3_9ACTN</name>
<evidence type="ECO:0000313" key="10">
    <source>
        <dbReference type="Proteomes" id="UP000256913"/>
    </source>
</evidence>
<evidence type="ECO:0000256" key="4">
    <source>
        <dbReference type="ARBA" id="ARBA00022692"/>
    </source>
</evidence>
<organism evidence="9 10">
    <name type="scientific">Asanoa ferruginea</name>
    <dbReference type="NCBI Taxonomy" id="53367"/>
    <lineage>
        <taxon>Bacteria</taxon>
        <taxon>Bacillati</taxon>
        <taxon>Actinomycetota</taxon>
        <taxon>Actinomycetes</taxon>
        <taxon>Micromonosporales</taxon>
        <taxon>Micromonosporaceae</taxon>
        <taxon>Asanoa</taxon>
    </lineage>
</organism>
<sequence length="313" mass="34764">MRHGKARFVASFLAVPVVLYAYYVLWPYIQDIFYSLTNWGGYSDTQEFVGLDNYVRLIHDELIRKAFWHSVFFLVTVPVFTIALALLFAFLLNVGGRGSRAGVRGVWGSNVYKVIFFFPQVLSLVLIAIMWGAIYRGDGQGLLNGLLIKIGLVDADKPLAFVADPTPFLGVPAVLWWLLLIAVWGGTGFYMVLFSAAMQSIPKDIFEAATLDGASRVKTFFRVTLPLLRDSVSVAWVYLGFIALDMYALVYVMTPNQGGPDNASEVFASVINFTAFSKGQFGYACAIAVALGIFTLLLAAVQLRVTRRERIEY</sequence>
<evidence type="ECO:0000256" key="1">
    <source>
        <dbReference type="ARBA" id="ARBA00004651"/>
    </source>
</evidence>
<dbReference type="GO" id="GO:0005886">
    <property type="term" value="C:plasma membrane"/>
    <property type="evidence" value="ECO:0007669"/>
    <property type="project" value="UniProtKB-SubCell"/>
</dbReference>
<dbReference type="InterPro" id="IPR051393">
    <property type="entry name" value="ABC_transporter_permease"/>
</dbReference>
<dbReference type="RefSeq" id="WP_116074330.1">
    <property type="nucleotide sequence ID" value="NZ_BONB01000032.1"/>
</dbReference>
<accession>A0A3D9ZXV3</accession>
<evidence type="ECO:0000256" key="7">
    <source>
        <dbReference type="RuleBase" id="RU363032"/>
    </source>
</evidence>
<dbReference type="PROSITE" id="PS50928">
    <property type="entry name" value="ABC_TM1"/>
    <property type="match status" value="1"/>
</dbReference>
<evidence type="ECO:0000256" key="5">
    <source>
        <dbReference type="ARBA" id="ARBA00022989"/>
    </source>
</evidence>
<keyword evidence="5 7" id="KW-1133">Transmembrane helix</keyword>
<proteinExistence type="inferred from homology"/>
<dbReference type="Gene3D" id="1.10.3720.10">
    <property type="entry name" value="MetI-like"/>
    <property type="match status" value="1"/>
</dbReference>
<evidence type="ECO:0000256" key="3">
    <source>
        <dbReference type="ARBA" id="ARBA00022475"/>
    </source>
</evidence>
<evidence type="ECO:0000256" key="2">
    <source>
        <dbReference type="ARBA" id="ARBA00022448"/>
    </source>
</evidence>
<comment type="similarity">
    <text evidence="7">Belongs to the binding-protein-dependent transport system permease family.</text>
</comment>
<dbReference type="SUPFAM" id="SSF161098">
    <property type="entry name" value="MetI-like"/>
    <property type="match status" value="1"/>
</dbReference>
<feature type="transmembrane region" description="Helical" evidence="7">
    <location>
        <begin position="235"/>
        <end position="254"/>
    </location>
</feature>
<comment type="caution">
    <text evidence="9">The sequence shown here is derived from an EMBL/GenBank/DDBJ whole genome shotgun (WGS) entry which is preliminary data.</text>
</comment>
<keyword evidence="6 7" id="KW-0472">Membrane</keyword>
<gene>
    <name evidence="9" type="ORF">DFJ67_7909</name>
</gene>
<dbReference type="EMBL" id="QUMQ01000001">
    <property type="protein sequence ID" value="REG01820.1"/>
    <property type="molecule type" value="Genomic_DNA"/>
</dbReference>
<dbReference type="AlphaFoldDB" id="A0A3D9ZXV3"/>
<dbReference type="Pfam" id="PF00528">
    <property type="entry name" value="BPD_transp_1"/>
    <property type="match status" value="1"/>
</dbReference>
<dbReference type="CDD" id="cd06261">
    <property type="entry name" value="TM_PBP2"/>
    <property type="match status" value="1"/>
</dbReference>
<keyword evidence="4 7" id="KW-0812">Transmembrane</keyword>
<dbReference type="Proteomes" id="UP000256913">
    <property type="component" value="Unassembled WGS sequence"/>
</dbReference>
<evidence type="ECO:0000256" key="6">
    <source>
        <dbReference type="ARBA" id="ARBA00023136"/>
    </source>
</evidence>
<dbReference type="InterPro" id="IPR000515">
    <property type="entry name" value="MetI-like"/>
</dbReference>
<evidence type="ECO:0000259" key="8">
    <source>
        <dbReference type="PROSITE" id="PS50928"/>
    </source>
</evidence>
<feature type="domain" description="ABC transmembrane type-1" evidence="8">
    <location>
        <begin position="67"/>
        <end position="302"/>
    </location>
</feature>
<comment type="subcellular location">
    <subcellularLocation>
        <location evidence="1 7">Cell membrane</location>
        <topology evidence="1 7">Multi-pass membrane protein</topology>
    </subcellularLocation>
</comment>
<feature type="transmembrane region" description="Helical" evidence="7">
    <location>
        <begin position="174"/>
        <end position="193"/>
    </location>
</feature>
<reference evidence="9 10" key="1">
    <citation type="submission" date="2018-08" db="EMBL/GenBank/DDBJ databases">
        <title>Sequencing the genomes of 1000 actinobacteria strains.</title>
        <authorList>
            <person name="Klenk H.-P."/>
        </authorList>
    </citation>
    <scope>NUCLEOTIDE SEQUENCE [LARGE SCALE GENOMIC DNA]</scope>
    <source>
        <strain evidence="9 10">DSM 44099</strain>
    </source>
</reference>
<feature type="transmembrane region" description="Helical" evidence="7">
    <location>
        <begin position="281"/>
        <end position="301"/>
    </location>
</feature>
<evidence type="ECO:0000313" key="9">
    <source>
        <dbReference type="EMBL" id="REG01820.1"/>
    </source>
</evidence>
<feature type="transmembrane region" description="Helical" evidence="7">
    <location>
        <begin position="7"/>
        <end position="29"/>
    </location>
</feature>
<protein>
    <submittedName>
        <fullName evidence="9">Carbohydrate ABC transporter membrane protein 1 (CUT1 family)</fullName>
    </submittedName>
</protein>
<keyword evidence="10" id="KW-1185">Reference proteome</keyword>
<dbReference type="InterPro" id="IPR035906">
    <property type="entry name" value="MetI-like_sf"/>
</dbReference>
<dbReference type="PANTHER" id="PTHR30193">
    <property type="entry name" value="ABC TRANSPORTER PERMEASE PROTEIN"/>
    <property type="match status" value="1"/>
</dbReference>
<keyword evidence="2 7" id="KW-0813">Transport</keyword>
<dbReference type="PANTHER" id="PTHR30193:SF41">
    <property type="entry name" value="DIACETYLCHITOBIOSE UPTAKE SYSTEM PERMEASE PROTEIN NGCF"/>
    <property type="match status" value="1"/>
</dbReference>
<feature type="transmembrane region" description="Helical" evidence="7">
    <location>
        <begin position="66"/>
        <end position="93"/>
    </location>
</feature>